<dbReference type="SUPFAM" id="SSF55961">
    <property type="entry name" value="Bet v1-like"/>
    <property type="match status" value="1"/>
</dbReference>
<dbReference type="STRING" id="1032480.MLP_45290"/>
<name>F5XTU4_MICPN</name>
<evidence type="ECO:0000259" key="2">
    <source>
        <dbReference type="Pfam" id="PF08327"/>
    </source>
</evidence>
<dbReference type="InterPro" id="IPR023393">
    <property type="entry name" value="START-like_dom_sf"/>
</dbReference>
<protein>
    <recommendedName>
        <fullName evidence="2">Activator of Hsp90 ATPase homologue 1/2-like C-terminal domain-containing protein</fullName>
    </recommendedName>
</protein>
<reference evidence="3 4" key="1">
    <citation type="submission" date="2011-05" db="EMBL/GenBank/DDBJ databases">
        <title>Whole genome sequence of Microlunatus phosphovorus NM-1.</title>
        <authorList>
            <person name="Hosoyama A."/>
            <person name="Sasaki K."/>
            <person name="Harada T."/>
            <person name="Igarashi R."/>
            <person name="Kawakoshi A."/>
            <person name="Sasagawa M."/>
            <person name="Fukada J."/>
            <person name="Nakamura S."/>
            <person name="Katano Y."/>
            <person name="Hanada S."/>
            <person name="Kamagata Y."/>
            <person name="Nakamura N."/>
            <person name="Yamazaki S."/>
            <person name="Fujita N."/>
        </authorList>
    </citation>
    <scope>NUCLEOTIDE SEQUENCE [LARGE SCALE GENOMIC DNA]</scope>
    <source>
        <strain evidence="4">ATCC 700054 / DSM 10555 / JCM 9379 / NBRC 101784 / NCIMB 13414 / VKM Ac-1990 / NM-1</strain>
    </source>
</reference>
<feature type="domain" description="Activator of Hsp90 ATPase homologue 1/2-like C-terminal" evidence="2">
    <location>
        <begin position="33"/>
        <end position="150"/>
    </location>
</feature>
<proteinExistence type="inferred from homology"/>
<dbReference type="Gene3D" id="3.30.530.20">
    <property type="match status" value="1"/>
</dbReference>
<dbReference type="HOGENOM" id="CLU_108923_7_0_11"/>
<dbReference type="eggNOG" id="COG3832">
    <property type="taxonomic scope" value="Bacteria"/>
</dbReference>
<dbReference type="AlphaFoldDB" id="F5XTU4"/>
<evidence type="ECO:0000313" key="3">
    <source>
        <dbReference type="EMBL" id="BAK37543.1"/>
    </source>
</evidence>
<dbReference type="InterPro" id="IPR013538">
    <property type="entry name" value="ASHA1/2-like_C"/>
</dbReference>
<dbReference type="CDD" id="cd07814">
    <property type="entry name" value="SRPBCC_CalC_Aha1-like"/>
    <property type="match status" value="1"/>
</dbReference>
<dbReference type="Pfam" id="PF08327">
    <property type="entry name" value="AHSA1"/>
    <property type="match status" value="1"/>
</dbReference>
<evidence type="ECO:0000313" key="4">
    <source>
        <dbReference type="Proteomes" id="UP000007947"/>
    </source>
</evidence>
<gene>
    <name evidence="3" type="ordered locus">MLP_45290</name>
</gene>
<dbReference type="Proteomes" id="UP000007947">
    <property type="component" value="Chromosome"/>
</dbReference>
<evidence type="ECO:0000256" key="1">
    <source>
        <dbReference type="ARBA" id="ARBA00006817"/>
    </source>
</evidence>
<dbReference type="EMBL" id="AP012204">
    <property type="protein sequence ID" value="BAK37543.1"/>
    <property type="molecule type" value="Genomic_DNA"/>
</dbReference>
<keyword evidence="4" id="KW-1185">Reference proteome</keyword>
<dbReference type="KEGG" id="mph:MLP_45290"/>
<comment type="similarity">
    <text evidence="1">Belongs to the AHA1 family.</text>
</comment>
<sequence>MTSGRRSWRLSRLPSRTGSRMPMAEYATSIEIDAAPEVVFDYLTTEAGMTAWMGQHARLDPHPGGEFAVDIAGYAVRGEYLSVEPPTRVVVSWGIVGTSDLPVGASTVEFRLAAIARGTRLELIHSQLPDTAVAGHRYGWEHFVPRLAAAAAGTPFGPDPWRPMTE</sequence>
<organism evidence="3 4">
    <name type="scientific">Microlunatus phosphovorus (strain ATCC 700054 / DSM 10555 / JCM 9379 / NBRC 101784 / NCIMB 13414 / VKM Ac-1990 / NM-1)</name>
    <dbReference type="NCBI Taxonomy" id="1032480"/>
    <lineage>
        <taxon>Bacteria</taxon>
        <taxon>Bacillati</taxon>
        <taxon>Actinomycetota</taxon>
        <taxon>Actinomycetes</taxon>
        <taxon>Propionibacteriales</taxon>
        <taxon>Propionibacteriaceae</taxon>
        <taxon>Microlunatus</taxon>
    </lineage>
</organism>
<accession>F5XTU4</accession>